<evidence type="ECO:0000313" key="1">
    <source>
        <dbReference type="EMBL" id="CAB4139761.1"/>
    </source>
</evidence>
<dbReference type="EMBL" id="LR796367">
    <property type="protein sequence ID" value="CAB4139761.1"/>
    <property type="molecule type" value="Genomic_DNA"/>
</dbReference>
<sequence>MKKAILACLLLAGCVAVIPENIHEVNNVKVCRAWADGMGEKFLQDEINKRNIECGAILAYDGQKRAVAASIANANRPRHCTAVGNTLSCY</sequence>
<accession>A0A6J5M0J0</accession>
<gene>
    <name evidence="1" type="ORF">UFOVP353_22</name>
</gene>
<organism evidence="1">
    <name type="scientific">uncultured Caudovirales phage</name>
    <dbReference type="NCBI Taxonomy" id="2100421"/>
    <lineage>
        <taxon>Viruses</taxon>
        <taxon>Duplodnaviria</taxon>
        <taxon>Heunggongvirae</taxon>
        <taxon>Uroviricota</taxon>
        <taxon>Caudoviricetes</taxon>
        <taxon>Peduoviridae</taxon>
        <taxon>Maltschvirus</taxon>
        <taxon>Maltschvirus maltsch</taxon>
    </lineage>
</organism>
<name>A0A6J5M0J0_9CAUD</name>
<proteinExistence type="predicted"/>
<reference evidence="1" key="1">
    <citation type="submission" date="2020-04" db="EMBL/GenBank/DDBJ databases">
        <authorList>
            <person name="Chiriac C."/>
            <person name="Salcher M."/>
            <person name="Ghai R."/>
            <person name="Kavagutti S V."/>
        </authorList>
    </citation>
    <scope>NUCLEOTIDE SEQUENCE</scope>
</reference>
<protein>
    <submittedName>
        <fullName evidence="1">Uncharacterized protein</fullName>
    </submittedName>
</protein>